<evidence type="ECO:0000313" key="4">
    <source>
        <dbReference type="Proteomes" id="UP000323258"/>
    </source>
</evidence>
<evidence type="ECO:0000313" key="3">
    <source>
        <dbReference type="EMBL" id="TYR30578.1"/>
    </source>
</evidence>
<dbReference type="CDD" id="cd06532">
    <property type="entry name" value="Glyco_transf_25"/>
    <property type="match status" value="1"/>
</dbReference>
<organism evidence="3 4">
    <name type="scientific">Neoaquamicrobium microcysteis</name>
    <dbReference type="NCBI Taxonomy" id="2682781"/>
    <lineage>
        <taxon>Bacteria</taxon>
        <taxon>Pseudomonadati</taxon>
        <taxon>Pseudomonadota</taxon>
        <taxon>Alphaproteobacteria</taxon>
        <taxon>Hyphomicrobiales</taxon>
        <taxon>Phyllobacteriaceae</taxon>
        <taxon>Neoaquamicrobium</taxon>
    </lineage>
</organism>
<sequence length="294" mass="33573">MTIDEALRPVEGSKPGSSPFPDMPTFQLDILSLPSSTQRRERMAAMLDGAGIENWRFFDAVPPEECLLPYDEAAAFKAYGSTLSRAEISCAASHIGIIERFVREGDADYLVVFEDDIVIDPTLNIAGYLQIMQLAGIEYMKMYARFFVPARFITSFNRFVLYRFLFPPLGTQAYILSRKGARAMLDGFVRHGSIDMPIDQLMDCHERAVLPIYTIYPFQVMELNVPTTIHDAANVESKEARNRMLMASGPSAPRRFELLEKFVRKYRNMRMERIDRQTRDAIKQMLTDLGSIRL</sequence>
<name>A0A5D4GQH2_9HYPH</name>
<protein>
    <submittedName>
        <fullName evidence="3">Glycosyltransferase family 25 protein</fullName>
    </submittedName>
</protein>
<dbReference type="GO" id="GO:0016740">
    <property type="term" value="F:transferase activity"/>
    <property type="evidence" value="ECO:0007669"/>
    <property type="project" value="UniProtKB-KW"/>
</dbReference>
<evidence type="ECO:0000256" key="1">
    <source>
        <dbReference type="SAM" id="MobiDB-lite"/>
    </source>
</evidence>
<reference evidence="3 4" key="2">
    <citation type="submission" date="2019-09" db="EMBL/GenBank/DDBJ databases">
        <title>Mesorhizobium sp. MaA-C15 isolated from Microcystis aeruginosa.</title>
        <authorList>
            <person name="Jeong S.E."/>
            <person name="Jin H.M."/>
            <person name="Jeon C.O."/>
        </authorList>
    </citation>
    <scope>NUCLEOTIDE SEQUENCE [LARGE SCALE GENOMIC DNA]</scope>
    <source>
        <strain evidence="3 4">MaA-C15</strain>
    </source>
</reference>
<dbReference type="InterPro" id="IPR002654">
    <property type="entry name" value="Glyco_trans_25"/>
</dbReference>
<keyword evidence="3" id="KW-0808">Transferase</keyword>
<proteinExistence type="predicted"/>
<dbReference type="RefSeq" id="WP_148916114.1">
    <property type="nucleotide sequence ID" value="NZ_VSZS01000066.1"/>
</dbReference>
<dbReference type="AlphaFoldDB" id="A0A5D4GQH2"/>
<dbReference type="Pfam" id="PF01755">
    <property type="entry name" value="Glyco_transf_25"/>
    <property type="match status" value="1"/>
</dbReference>
<evidence type="ECO:0000259" key="2">
    <source>
        <dbReference type="Pfam" id="PF01755"/>
    </source>
</evidence>
<feature type="domain" description="Glycosyl transferase family 25" evidence="2">
    <location>
        <begin position="30"/>
        <end position="202"/>
    </location>
</feature>
<dbReference type="Proteomes" id="UP000323258">
    <property type="component" value="Unassembled WGS sequence"/>
</dbReference>
<comment type="caution">
    <text evidence="3">The sequence shown here is derived from an EMBL/GenBank/DDBJ whole genome shotgun (WGS) entry which is preliminary data.</text>
</comment>
<gene>
    <name evidence="3" type="ORF">FY036_17855</name>
</gene>
<keyword evidence="4" id="KW-1185">Reference proteome</keyword>
<dbReference type="EMBL" id="VSZS01000066">
    <property type="protein sequence ID" value="TYR30578.1"/>
    <property type="molecule type" value="Genomic_DNA"/>
</dbReference>
<feature type="region of interest" description="Disordered" evidence="1">
    <location>
        <begin position="1"/>
        <end position="22"/>
    </location>
</feature>
<dbReference type="OrthoDB" id="259382at2"/>
<reference evidence="3 4" key="1">
    <citation type="submission" date="2019-08" db="EMBL/GenBank/DDBJ databases">
        <authorList>
            <person name="Seo Y.L."/>
        </authorList>
    </citation>
    <scope>NUCLEOTIDE SEQUENCE [LARGE SCALE GENOMIC DNA]</scope>
    <source>
        <strain evidence="3 4">MaA-C15</strain>
    </source>
</reference>
<accession>A0A5D4GQH2</accession>